<evidence type="ECO:0000313" key="4">
    <source>
        <dbReference type="EMBL" id="OLP59130.1"/>
    </source>
</evidence>
<dbReference type="AlphaFoldDB" id="A0A1Q9AUK0"/>
<dbReference type="CDD" id="cd04301">
    <property type="entry name" value="NAT_SF"/>
    <property type="match status" value="1"/>
</dbReference>
<accession>A0A1Q9AUK0</accession>
<evidence type="ECO:0000256" key="1">
    <source>
        <dbReference type="ARBA" id="ARBA00022679"/>
    </source>
</evidence>
<dbReference type="PROSITE" id="PS51186">
    <property type="entry name" value="GNAT"/>
    <property type="match status" value="1"/>
</dbReference>
<evidence type="ECO:0000256" key="2">
    <source>
        <dbReference type="ARBA" id="ARBA00023315"/>
    </source>
</evidence>
<evidence type="ECO:0000313" key="5">
    <source>
        <dbReference type="Proteomes" id="UP000186364"/>
    </source>
</evidence>
<dbReference type="RefSeq" id="WP_075628473.1">
    <property type="nucleotide sequence ID" value="NZ_FOAM01000004.1"/>
</dbReference>
<dbReference type="Gene3D" id="3.40.630.30">
    <property type="match status" value="1"/>
</dbReference>
<dbReference type="PANTHER" id="PTHR43626:SF4">
    <property type="entry name" value="GCN5-RELATED N-ACETYLTRANSFERASE 2, CHLOROPLASTIC"/>
    <property type="match status" value="1"/>
</dbReference>
<dbReference type="OrthoDB" id="4549080at2"/>
<keyword evidence="2" id="KW-0012">Acyltransferase</keyword>
<dbReference type="InterPro" id="IPR045039">
    <property type="entry name" value="NSI-like"/>
</dbReference>
<proteinExistence type="predicted"/>
<dbReference type="PANTHER" id="PTHR43626">
    <property type="entry name" value="ACYL-COA N-ACYLTRANSFERASE"/>
    <property type="match status" value="1"/>
</dbReference>
<protein>
    <submittedName>
        <fullName evidence="4">GNAT family N-acetyltransferase</fullName>
    </submittedName>
</protein>
<dbReference type="EMBL" id="MKIP01000053">
    <property type="protein sequence ID" value="OLP59130.1"/>
    <property type="molecule type" value="Genomic_DNA"/>
</dbReference>
<reference evidence="4 5" key="1">
    <citation type="submission" date="2016-09" db="EMBL/GenBank/DDBJ databases">
        <title>Rhizobium sp. nov., a novel species isolated from the rice rhizosphere.</title>
        <authorList>
            <person name="Zhao J."/>
            <person name="Zhang X."/>
        </authorList>
    </citation>
    <scope>NUCLEOTIDE SEQUENCE [LARGE SCALE GENOMIC DNA]</scope>
    <source>
        <strain evidence="4 5">1.7048</strain>
    </source>
</reference>
<evidence type="ECO:0000259" key="3">
    <source>
        <dbReference type="PROSITE" id="PS51186"/>
    </source>
</evidence>
<name>A0A1Q9AUK0_9HYPH</name>
<dbReference type="GO" id="GO:0005737">
    <property type="term" value="C:cytoplasm"/>
    <property type="evidence" value="ECO:0007669"/>
    <property type="project" value="TreeGrafter"/>
</dbReference>
<dbReference type="Proteomes" id="UP000186364">
    <property type="component" value="Unassembled WGS sequence"/>
</dbReference>
<dbReference type="InterPro" id="IPR000182">
    <property type="entry name" value="GNAT_dom"/>
</dbReference>
<organism evidence="4 5">
    <name type="scientific">Xaviernesmea oryzae</name>
    <dbReference type="NCBI Taxonomy" id="464029"/>
    <lineage>
        <taxon>Bacteria</taxon>
        <taxon>Pseudomonadati</taxon>
        <taxon>Pseudomonadota</taxon>
        <taxon>Alphaproteobacteria</taxon>
        <taxon>Hyphomicrobiales</taxon>
        <taxon>Rhizobiaceae</taxon>
        <taxon>Rhizobium/Agrobacterium group</taxon>
        <taxon>Xaviernesmea</taxon>
    </lineage>
</organism>
<gene>
    <name evidence="4" type="ORF">BJF93_04230</name>
</gene>
<dbReference type="Pfam" id="PF00583">
    <property type="entry name" value="Acetyltransf_1"/>
    <property type="match status" value="1"/>
</dbReference>
<dbReference type="InterPro" id="IPR016181">
    <property type="entry name" value="Acyl_CoA_acyltransferase"/>
</dbReference>
<feature type="domain" description="N-acetyltransferase" evidence="3">
    <location>
        <begin position="9"/>
        <end position="133"/>
    </location>
</feature>
<sequence>MENVQQAEIRIDPFPPSDDLNALWQAAWGDDKPHDFARILSRSLLHVGAYADKRLIGFVNVATDGGKHAFLLDTCVHPAMQRQGIATAMVKAAIQGSAERGAEWIHVDFEPRLERFYRSCGFAPTAAGLMRLR</sequence>
<comment type="caution">
    <text evidence="4">The sequence shown here is derived from an EMBL/GenBank/DDBJ whole genome shotgun (WGS) entry which is preliminary data.</text>
</comment>
<keyword evidence="1 4" id="KW-0808">Transferase</keyword>
<keyword evidence="5" id="KW-1185">Reference proteome</keyword>
<dbReference type="SUPFAM" id="SSF55729">
    <property type="entry name" value="Acyl-CoA N-acyltransferases (Nat)"/>
    <property type="match status" value="1"/>
</dbReference>
<dbReference type="GO" id="GO:0008080">
    <property type="term" value="F:N-acetyltransferase activity"/>
    <property type="evidence" value="ECO:0007669"/>
    <property type="project" value="InterPro"/>
</dbReference>